<sequence length="126" mass="13993">MSAQLQFDGWPDHIAATAWRFERVTTTPSRRALLLKGDKLIFQYTSADRSTAEVVVLQGPDGLVDAHGGPIKLSVTDPAAATLEYRSESYGRVMSFYVSEGKLIYRAMYECEPHCHPDEGGEGDPW</sequence>
<dbReference type="EMBL" id="JAOVZO020000017">
    <property type="protein sequence ID" value="MDC8013576.1"/>
    <property type="molecule type" value="Genomic_DNA"/>
</dbReference>
<accession>A0A9X3YMV2</accession>
<organism evidence="1 2">
    <name type="scientific">Tahibacter soli</name>
    <dbReference type="NCBI Taxonomy" id="2983605"/>
    <lineage>
        <taxon>Bacteria</taxon>
        <taxon>Pseudomonadati</taxon>
        <taxon>Pseudomonadota</taxon>
        <taxon>Gammaproteobacteria</taxon>
        <taxon>Lysobacterales</taxon>
        <taxon>Rhodanobacteraceae</taxon>
        <taxon>Tahibacter</taxon>
    </lineage>
</organism>
<evidence type="ECO:0000313" key="2">
    <source>
        <dbReference type="Proteomes" id="UP001139971"/>
    </source>
</evidence>
<dbReference type="Proteomes" id="UP001139971">
    <property type="component" value="Unassembled WGS sequence"/>
</dbReference>
<gene>
    <name evidence="1" type="ORF">OD750_013620</name>
</gene>
<protein>
    <submittedName>
        <fullName evidence="1">Uncharacterized protein</fullName>
    </submittedName>
</protein>
<comment type="caution">
    <text evidence="1">The sequence shown here is derived from an EMBL/GenBank/DDBJ whole genome shotgun (WGS) entry which is preliminary data.</text>
</comment>
<dbReference type="RefSeq" id="WP_263545782.1">
    <property type="nucleotide sequence ID" value="NZ_JAOVZO020000017.1"/>
</dbReference>
<evidence type="ECO:0000313" key="1">
    <source>
        <dbReference type="EMBL" id="MDC8013576.1"/>
    </source>
</evidence>
<reference evidence="1" key="1">
    <citation type="submission" date="2023-02" db="EMBL/GenBank/DDBJ databases">
        <title>Tahibacter soli sp. nov. isolated from soil.</title>
        <authorList>
            <person name="Baek J.H."/>
            <person name="Lee J.K."/>
            <person name="Choi D.G."/>
            <person name="Jeon C.O."/>
        </authorList>
    </citation>
    <scope>NUCLEOTIDE SEQUENCE</scope>
    <source>
        <strain evidence="1">BL</strain>
    </source>
</reference>
<proteinExistence type="predicted"/>
<keyword evidence="2" id="KW-1185">Reference proteome</keyword>
<dbReference type="AlphaFoldDB" id="A0A9X3YMV2"/>
<name>A0A9X3YMV2_9GAMM</name>